<comment type="caution">
    <text evidence="3">The sequence shown here is derived from an EMBL/GenBank/DDBJ whole genome shotgun (WGS) entry which is preliminary data.</text>
</comment>
<evidence type="ECO:0000313" key="4">
    <source>
        <dbReference type="Proteomes" id="UP000623467"/>
    </source>
</evidence>
<dbReference type="EMBL" id="JACAZH010000006">
    <property type="protein sequence ID" value="KAF7366331.1"/>
    <property type="molecule type" value="Genomic_DNA"/>
</dbReference>
<evidence type="ECO:0000313" key="3">
    <source>
        <dbReference type="EMBL" id="KAF7366331.1"/>
    </source>
</evidence>
<dbReference type="Proteomes" id="UP000623467">
    <property type="component" value="Unassembled WGS sequence"/>
</dbReference>
<keyword evidence="1" id="KW-0472">Membrane</keyword>
<feature type="transmembrane region" description="Helical" evidence="1">
    <location>
        <begin position="247"/>
        <end position="267"/>
    </location>
</feature>
<accession>A0A8H6YWZ6</accession>
<name>A0A8H6YWZ6_9AGAR</name>
<feature type="transmembrane region" description="Helical" evidence="1">
    <location>
        <begin position="201"/>
        <end position="227"/>
    </location>
</feature>
<keyword evidence="1" id="KW-0812">Transmembrane</keyword>
<dbReference type="AlphaFoldDB" id="A0A8H6YWZ6"/>
<dbReference type="PANTHER" id="PTHR40465">
    <property type="entry name" value="CHROMOSOME 1, WHOLE GENOME SHOTGUN SEQUENCE"/>
    <property type="match status" value="1"/>
</dbReference>
<dbReference type="PANTHER" id="PTHR40465:SF1">
    <property type="entry name" value="DUF6534 DOMAIN-CONTAINING PROTEIN"/>
    <property type="match status" value="1"/>
</dbReference>
<evidence type="ECO:0000256" key="1">
    <source>
        <dbReference type="SAM" id="Phobius"/>
    </source>
</evidence>
<proteinExistence type="predicted"/>
<dbReference type="Pfam" id="PF20152">
    <property type="entry name" value="DUF6534"/>
    <property type="match status" value="1"/>
</dbReference>
<reference evidence="3" key="1">
    <citation type="submission" date="2020-05" db="EMBL/GenBank/DDBJ databases">
        <title>Mycena genomes resolve the evolution of fungal bioluminescence.</title>
        <authorList>
            <person name="Tsai I.J."/>
        </authorList>
    </citation>
    <scope>NUCLEOTIDE SEQUENCE</scope>
    <source>
        <strain evidence="3">160909Yilan</strain>
    </source>
</reference>
<feature type="transmembrane region" description="Helical" evidence="1">
    <location>
        <begin position="49"/>
        <end position="72"/>
    </location>
</feature>
<gene>
    <name evidence="3" type="ORF">MSAN_00889300</name>
</gene>
<feature type="transmembrane region" description="Helical" evidence="1">
    <location>
        <begin position="160"/>
        <end position="181"/>
    </location>
</feature>
<feature type="transmembrane region" description="Helical" evidence="1">
    <location>
        <begin position="120"/>
        <end position="148"/>
    </location>
</feature>
<keyword evidence="4" id="KW-1185">Reference proteome</keyword>
<dbReference type="OrthoDB" id="3203775at2759"/>
<keyword evidence="1" id="KW-1133">Transmembrane helix</keyword>
<feature type="domain" description="DUF6534" evidence="2">
    <location>
        <begin position="168"/>
        <end position="272"/>
    </location>
</feature>
<evidence type="ECO:0000259" key="2">
    <source>
        <dbReference type="Pfam" id="PF20152"/>
    </source>
</evidence>
<feature type="transmembrane region" description="Helical" evidence="1">
    <location>
        <begin position="12"/>
        <end position="37"/>
    </location>
</feature>
<feature type="transmembrane region" description="Helical" evidence="1">
    <location>
        <begin position="92"/>
        <end position="113"/>
    </location>
</feature>
<protein>
    <recommendedName>
        <fullName evidence="2">DUF6534 domain-containing protein</fullName>
    </recommendedName>
</protein>
<dbReference type="InterPro" id="IPR045339">
    <property type="entry name" value="DUF6534"/>
</dbReference>
<organism evidence="3 4">
    <name type="scientific">Mycena sanguinolenta</name>
    <dbReference type="NCBI Taxonomy" id="230812"/>
    <lineage>
        <taxon>Eukaryota</taxon>
        <taxon>Fungi</taxon>
        <taxon>Dikarya</taxon>
        <taxon>Basidiomycota</taxon>
        <taxon>Agaricomycotina</taxon>
        <taxon>Agaricomycetes</taxon>
        <taxon>Agaricomycetidae</taxon>
        <taxon>Agaricales</taxon>
        <taxon>Marasmiineae</taxon>
        <taxon>Mycenaceae</taxon>
        <taxon>Mycena</taxon>
    </lineage>
</organism>
<sequence length="353" mass="38963">MSTTIPQLDAITGVLLIATWASSLLYMAELLQALYYFRTFKKDSWKLKSYVAVVFTIDTIAVVADYACVYLYTITHAGDLVYLTKQNWAVPLHVVSTTSVAFLVQSFLAFLYWRFTKNTIIVCFLSILSLAAFGGAVFSALTIMLFPAFKDRNKIRISGIIYIVTQLSADLIIAGALLLKLMRAKSLFKGQRRVNNMLNRLVLHTIQTGTVTAVIAMLALIALARPLSSSVVSLFFPRFLSNDKNNISVGMMYLIGRVYVLSMLSNLNIRDSSQSPNWTTSGGQRETVRLAHGTTYNFSTLQFCPSELHSSDSGRAKSSVLLPTLQAAASISETQPPEIEMVPLGDAKQVPEV</sequence>